<protein>
    <recommendedName>
        <fullName evidence="2">2,3-bisphosphoglycerate-dependent phosphoglycerate mutase</fullName>
    </recommendedName>
</protein>
<dbReference type="EMBL" id="VSSQ01028629">
    <property type="protein sequence ID" value="MPM78418.1"/>
    <property type="molecule type" value="Genomic_DNA"/>
</dbReference>
<evidence type="ECO:0000313" key="1">
    <source>
        <dbReference type="EMBL" id="MPM78418.1"/>
    </source>
</evidence>
<comment type="caution">
    <text evidence="1">The sequence shown here is derived from an EMBL/GenBank/DDBJ whole genome shotgun (WGS) entry which is preliminary data.</text>
</comment>
<name>A0A645CNC9_9ZZZZ</name>
<dbReference type="InterPro" id="IPR029033">
    <property type="entry name" value="His_PPase_superfam"/>
</dbReference>
<evidence type="ECO:0008006" key="2">
    <source>
        <dbReference type="Google" id="ProtNLM"/>
    </source>
</evidence>
<dbReference type="SUPFAM" id="SSF53254">
    <property type="entry name" value="Phosphoglycerate mutase-like"/>
    <property type="match status" value="1"/>
</dbReference>
<dbReference type="CDD" id="cd07067">
    <property type="entry name" value="HP_PGM_like"/>
    <property type="match status" value="1"/>
</dbReference>
<dbReference type="AlphaFoldDB" id="A0A645CNC9"/>
<organism evidence="1">
    <name type="scientific">bioreactor metagenome</name>
    <dbReference type="NCBI Taxonomy" id="1076179"/>
    <lineage>
        <taxon>unclassified sequences</taxon>
        <taxon>metagenomes</taxon>
        <taxon>ecological metagenomes</taxon>
    </lineage>
</organism>
<accession>A0A645CNC9</accession>
<reference evidence="1" key="1">
    <citation type="submission" date="2019-08" db="EMBL/GenBank/DDBJ databases">
        <authorList>
            <person name="Kucharzyk K."/>
            <person name="Murdoch R.W."/>
            <person name="Higgins S."/>
            <person name="Loffler F."/>
        </authorList>
    </citation>
    <scope>NUCLEOTIDE SEQUENCE</scope>
</reference>
<proteinExistence type="predicted"/>
<dbReference type="Pfam" id="PF00300">
    <property type="entry name" value="His_Phos_1"/>
    <property type="match status" value="1"/>
</dbReference>
<gene>
    <name evidence="1" type="ORF">SDC9_125429</name>
</gene>
<dbReference type="Gene3D" id="3.40.50.1240">
    <property type="entry name" value="Phosphoglycerate mutase-like"/>
    <property type="match status" value="1"/>
</dbReference>
<dbReference type="InterPro" id="IPR013078">
    <property type="entry name" value="His_Pase_superF_clade-1"/>
</dbReference>
<sequence>MKIGLVRHFKVDIKRNFFMTAEEFDKYTAEYDKAGVIKNELVVDEEWDKCYCSSLSRAITTAKTIYHGEIIVTDKLVEIPTAAWTKLKFHIPYHIWAILNRIAWIRNHTSQPESRKLTLKRVSEILDTILSENEGDKNILIVSHAGTLYEIRKMLFARGFHGDKFLKASNGRLYVYENKNL</sequence>